<organism evidence="2 3">
    <name type="scientific">Myodes glareolus</name>
    <name type="common">Bank vole</name>
    <name type="synonym">Clethrionomys glareolus</name>
    <dbReference type="NCBI Taxonomy" id="447135"/>
    <lineage>
        <taxon>Eukaryota</taxon>
        <taxon>Metazoa</taxon>
        <taxon>Chordata</taxon>
        <taxon>Craniata</taxon>
        <taxon>Vertebrata</taxon>
        <taxon>Euteleostomi</taxon>
        <taxon>Mammalia</taxon>
        <taxon>Eutheria</taxon>
        <taxon>Euarchontoglires</taxon>
        <taxon>Glires</taxon>
        <taxon>Rodentia</taxon>
        <taxon>Myomorpha</taxon>
        <taxon>Muroidea</taxon>
        <taxon>Cricetidae</taxon>
        <taxon>Arvicolinae</taxon>
        <taxon>Myodes</taxon>
    </lineage>
</organism>
<gene>
    <name evidence="2" type="ORF">U0070_004234</name>
</gene>
<dbReference type="Proteomes" id="UP001488838">
    <property type="component" value="Unassembled WGS sequence"/>
</dbReference>
<proteinExistence type="predicted"/>
<evidence type="ECO:0000313" key="3">
    <source>
        <dbReference type="Proteomes" id="UP001488838"/>
    </source>
</evidence>
<protein>
    <submittedName>
        <fullName evidence="2">Uncharacterized protein</fullName>
    </submittedName>
</protein>
<feature type="region of interest" description="Disordered" evidence="1">
    <location>
        <begin position="1"/>
        <end position="20"/>
    </location>
</feature>
<keyword evidence="3" id="KW-1185">Reference proteome</keyword>
<dbReference type="EMBL" id="JBBHLL010000769">
    <property type="protein sequence ID" value="KAK7797821.1"/>
    <property type="molecule type" value="Genomic_DNA"/>
</dbReference>
<evidence type="ECO:0000313" key="2">
    <source>
        <dbReference type="EMBL" id="KAK7797821.1"/>
    </source>
</evidence>
<sequence>MDMTGLPDLSPHGSDPLPAPWTIGYKRLRSGKGKEGCEHLFRNPVHTTKPSVRPQKGTASWKGLFATLVPAQESKR</sequence>
<evidence type="ECO:0000256" key="1">
    <source>
        <dbReference type="SAM" id="MobiDB-lite"/>
    </source>
</evidence>
<reference evidence="2 3" key="1">
    <citation type="journal article" date="2023" name="bioRxiv">
        <title>Conserved and derived expression patterns and positive selection on dental genes reveal complex evolutionary context of ever-growing rodent molars.</title>
        <authorList>
            <person name="Calamari Z.T."/>
            <person name="Song A."/>
            <person name="Cohen E."/>
            <person name="Akter M."/>
            <person name="Roy R.D."/>
            <person name="Hallikas O."/>
            <person name="Christensen M.M."/>
            <person name="Li P."/>
            <person name="Marangoni P."/>
            <person name="Jernvall J."/>
            <person name="Klein O.D."/>
        </authorList>
    </citation>
    <scope>NUCLEOTIDE SEQUENCE [LARGE SCALE GENOMIC DNA]</scope>
    <source>
        <strain evidence="2">V071</strain>
    </source>
</reference>
<dbReference type="AlphaFoldDB" id="A0AAW0H7Z6"/>
<name>A0AAW0H7Z6_MYOGA</name>
<comment type="caution">
    <text evidence="2">The sequence shown here is derived from an EMBL/GenBank/DDBJ whole genome shotgun (WGS) entry which is preliminary data.</text>
</comment>
<accession>A0AAW0H7Z6</accession>